<feature type="transmembrane region" description="Helical" evidence="6">
    <location>
        <begin position="124"/>
        <end position="148"/>
    </location>
</feature>
<dbReference type="PANTHER" id="PTHR19317">
    <property type="entry name" value="PRENYLATED RAB ACCEPTOR 1-RELATED"/>
    <property type="match status" value="1"/>
</dbReference>
<protein>
    <recommendedName>
        <fullName evidence="9">PRA1 family protein</fullName>
    </recommendedName>
</protein>
<dbReference type="Proteomes" id="UP000024533">
    <property type="component" value="Unassembled WGS sequence"/>
</dbReference>
<feature type="compositionally biased region" description="Basic residues" evidence="5">
    <location>
        <begin position="414"/>
        <end position="424"/>
    </location>
</feature>
<dbReference type="EMBL" id="AOKY01000299">
    <property type="protein sequence ID" value="KDB23574.1"/>
    <property type="molecule type" value="Genomic_DNA"/>
</dbReference>
<keyword evidence="8" id="KW-1185">Reference proteome</keyword>
<sequence>MASIQLPLEAFTSRLNLTERLNGIRSQSMSSRFANLRPVSEFLDIKRVSKPANFAEFQSRASYNLSYFSSNYVVVFIVLSIYSLLTNLALLFVILLVLGGSYGIGKLEGRDLDVGIFRATTSQLYTALLVVALPLGLWASPLSTALWLTCATANRECFFGGGGLGGRPRAPCDVPLWGRPLGALCRGKSQRSQSRLTESESSEEEEADEDDEDESDGEGEEDEEDPGVSLVPFVGNKRRETCGSERDEIPGEWSENDEDDNTDEAEDSDDENNNDGCDRVTGYDRHELSHNDTIAYAVELAMRDDDDVLVENALEKIRYARANRLNNFTLTDREVDALERRRRRNTEVGSSRPRTPAINGTVKTPLKGSTRQISSSTKKRRPSDTVSVADTTYSSPAYLGHYSVPASPVPSHVSLRKSSSRPRQPRSSIPPRHEPIFPPLQPPPQPQFYPFGPHPSMMPGPATAGAIPLSVPQSPYPMYPRRAYPPPPPNIMCQPVYSPSPYNNYLNQPSPDPFAMHGPPLPSSQATSGTGHGNDGVKPINTASSSKAEGLARRRKSSAKPSPKKSQPASAKPPETPKPDHASPASPTMTETSKSPSSKPTTTATRNGFVRPKRKKYRWI</sequence>
<dbReference type="OMA" id="PYDSPLW"/>
<feature type="region of interest" description="Disordered" evidence="5">
    <location>
        <begin position="503"/>
        <end position="620"/>
    </location>
</feature>
<dbReference type="OrthoDB" id="63113at2759"/>
<evidence type="ECO:0000313" key="7">
    <source>
        <dbReference type="EMBL" id="KDB23574.1"/>
    </source>
</evidence>
<evidence type="ECO:0008006" key="9">
    <source>
        <dbReference type="Google" id="ProtNLM"/>
    </source>
</evidence>
<dbReference type="AlphaFoldDB" id="A0A059J6Z1"/>
<dbReference type="HOGENOM" id="CLU_020822_3_0_1"/>
<feature type="compositionally biased region" description="Polar residues" evidence="5">
    <location>
        <begin position="367"/>
        <end position="376"/>
    </location>
</feature>
<feature type="compositionally biased region" description="Acidic residues" evidence="5">
    <location>
        <begin position="200"/>
        <end position="226"/>
    </location>
</feature>
<evidence type="ECO:0000256" key="1">
    <source>
        <dbReference type="ARBA" id="ARBA00004141"/>
    </source>
</evidence>
<proteinExistence type="predicted"/>
<organism evidence="7 8">
    <name type="scientific">Trichophyton interdigitale (strain MR816)</name>
    <dbReference type="NCBI Taxonomy" id="1215338"/>
    <lineage>
        <taxon>Eukaryota</taxon>
        <taxon>Fungi</taxon>
        <taxon>Dikarya</taxon>
        <taxon>Ascomycota</taxon>
        <taxon>Pezizomycotina</taxon>
        <taxon>Eurotiomycetes</taxon>
        <taxon>Eurotiomycetidae</taxon>
        <taxon>Onygenales</taxon>
        <taxon>Arthrodermataceae</taxon>
        <taxon>Trichophyton</taxon>
    </lineage>
</organism>
<dbReference type="STRING" id="1215338.A0A059J6Z1"/>
<dbReference type="PANTHER" id="PTHR19317:SF0">
    <property type="entry name" value="PRENYLATED RAB ACCEPTOR PROTEIN 1"/>
    <property type="match status" value="1"/>
</dbReference>
<evidence type="ECO:0000256" key="3">
    <source>
        <dbReference type="ARBA" id="ARBA00022989"/>
    </source>
</evidence>
<evidence type="ECO:0000256" key="4">
    <source>
        <dbReference type="ARBA" id="ARBA00023136"/>
    </source>
</evidence>
<keyword evidence="4 6" id="KW-0472">Membrane</keyword>
<evidence type="ECO:0000256" key="5">
    <source>
        <dbReference type="SAM" id="MobiDB-lite"/>
    </source>
</evidence>
<feature type="compositionally biased region" description="Low complexity" evidence="5">
    <location>
        <begin position="586"/>
        <end position="605"/>
    </location>
</feature>
<feature type="region of interest" description="Disordered" evidence="5">
    <location>
        <begin position="188"/>
        <end position="284"/>
    </location>
</feature>
<accession>A0A059J6Z1</accession>
<keyword evidence="3 6" id="KW-1133">Transmembrane helix</keyword>
<feature type="compositionally biased region" description="Low complexity" evidence="5">
    <location>
        <begin position="559"/>
        <end position="573"/>
    </location>
</feature>
<reference evidence="7 8" key="1">
    <citation type="submission" date="2014-02" db="EMBL/GenBank/DDBJ databases">
        <title>The Genome Sequence of Trichophyton interdigitale MR816.</title>
        <authorList>
            <consortium name="The Broad Institute Genomics Platform"/>
            <person name="Cuomo C.A."/>
            <person name="White T.C."/>
            <person name="Graser Y."/>
            <person name="Martinez-Rossi N."/>
            <person name="Heitman J."/>
            <person name="Young S.K."/>
            <person name="Zeng Q."/>
            <person name="Gargeya S."/>
            <person name="Abouelleil A."/>
            <person name="Alvarado L."/>
            <person name="Chapman S.B."/>
            <person name="Gainer-Dewar J."/>
            <person name="Goldberg J."/>
            <person name="Griggs A."/>
            <person name="Gujja S."/>
            <person name="Hansen M."/>
            <person name="Howarth C."/>
            <person name="Imamovic A."/>
            <person name="Larimer J."/>
            <person name="Martinez D."/>
            <person name="Murphy C."/>
            <person name="Pearson M.D."/>
            <person name="Persinoti G."/>
            <person name="Poon T."/>
            <person name="Priest M."/>
            <person name="Roberts A.D."/>
            <person name="Saif S."/>
            <person name="Shea T.D."/>
            <person name="Sykes S.N."/>
            <person name="Wortman J."/>
            <person name="Nusbaum C."/>
            <person name="Birren B."/>
        </authorList>
    </citation>
    <scope>NUCLEOTIDE SEQUENCE [LARGE SCALE GENOMIC DNA]</scope>
    <source>
        <strain evidence="7 8">MR816</strain>
    </source>
</reference>
<dbReference type="GO" id="GO:0005794">
    <property type="term" value="C:Golgi apparatus"/>
    <property type="evidence" value="ECO:0007669"/>
    <property type="project" value="TreeGrafter"/>
</dbReference>
<feature type="region of interest" description="Disordered" evidence="5">
    <location>
        <begin position="341"/>
        <end position="388"/>
    </location>
</feature>
<name>A0A059J6Z1_TRIIM</name>
<feature type="compositionally biased region" description="Basic and acidic residues" evidence="5">
    <location>
        <begin position="237"/>
        <end position="249"/>
    </location>
</feature>
<dbReference type="Pfam" id="PF03208">
    <property type="entry name" value="PRA1"/>
    <property type="match status" value="1"/>
</dbReference>
<evidence type="ECO:0000256" key="2">
    <source>
        <dbReference type="ARBA" id="ARBA00022692"/>
    </source>
</evidence>
<feature type="compositionally biased region" description="Low complexity" evidence="5">
    <location>
        <begin position="404"/>
        <end position="413"/>
    </location>
</feature>
<feature type="compositionally biased region" description="Pro residues" evidence="5">
    <location>
        <begin position="436"/>
        <end position="458"/>
    </location>
</feature>
<gene>
    <name evidence="7" type="ORF">H109_04467</name>
</gene>
<feature type="region of interest" description="Disordered" evidence="5">
    <location>
        <begin position="404"/>
        <end position="466"/>
    </location>
</feature>
<keyword evidence="2 6" id="KW-0812">Transmembrane</keyword>
<comment type="caution">
    <text evidence="7">The sequence shown here is derived from an EMBL/GenBank/DDBJ whole genome shotgun (WGS) entry which is preliminary data.</text>
</comment>
<feature type="transmembrane region" description="Helical" evidence="6">
    <location>
        <begin position="72"/>
        <end position="104"/>
    </location>
</feature>
<evidence type="ECO:0000256" key="6">
    <source>
        <dbReference type="SAM" id="Phobius"/>
    </source>
</evidence>
<evidence type="ECO:0000313" key="8">
    <source>
        <dbReference type="Proteomes" id="UP000024533"/>
    </source>
</evidence>
<comment type="subcellular location">
    <subcellularLocation>
        <location evidence="1">Membrane</location>
        <topology evidence="1">Multi-pass membrane protein</topology>
    </subcellularLocation>
</comment>
<feature type="compositionally biased region" description="Basic residues" evidence="5">
    <location>
        <begin position="611"/>
        <end position="620"/>
    </location>
</feature>
<feature type="compositionally biased region" description="Acidic residues" evidence="5">
    <location>
        <begin position="254"/>
        <end position="273"/>
    </location>
</feature>
<dbReference type="InterPro" id="IPR004895">
    <property type="entry name" value="Prenylated_rab_accept_PRA1"/>
</dbReference>
<dbReference type="GO" id="GO:0016020">
    <property type="term" value="C:membrane"/>
    <property type="evidence" value="ECO:0007669"/>
    <property type="project" value="UniProtKB-SubCell"/>
</dbReference>